<comment type="caution">
    <text evidence="1">The sequence shown here is derived from an EMBL/GenBank/DDBJ whole genome shotgun (WGS) entry which is preliminary data.</text>
</comment>
<evidence type="ECO:0000313" key="2">
    <source>
        <dbReference type="Proteomes" id="UP000790709"/>
    </source>
</evidence>
<dbReference type="Proteomes" id="UP000790709">
    <property type="component" value="Unassembled WGS sequence"/>
</dbReference>
<evidence type="ECO:0000313" key="1">
    <source>
        <dbReference type="EMBL" id="KAH7920542.1"/>
    </source>
</evidence>
<organism evidence="1 2">
    <name type="scientific">Leucogyrophana mollusca</name>
    <dbReference type="NCBI Taxonomy" id="85980"/>
    <lineage>
        <taxon>Eukaryota</taxon>
        <taxon>Fungi</taxon>
        <taxon>Dikarya</taxon>
        <taxon>Basidiomycota</taxon>
        <taxon>Agaricomycotina</taxon>
        <taxon>Agaricomycetes</taxon>
        <taxon>Agaricomycetidae</taxon>
        <taxon>Boletales</taxon>
        <taxon>Boletales incertae sedis</taxon>
        <taxon>Leucogyrophana</taxon>
    </lineage>
</organism>
<accession>A0ACB8B4G3</accession>
<protein>
    <submittedName>
        <fullName evidence="1">Cytochrome P450</fullName>
    </submittedName>
</protein>
<gene>
    <name evidence="1" type="ORF">BV22DRAFT_1039741</name>
</gene>
<keyword evidence="2" id="KW-1185">Reference proteome</keyword>
<name>A0ACB8B4G3_9AGAM</name>
<proteinExistence type="predicted"/>
<reference evidence="1" key="1">
    <citation type="journal article" date="2021" name="New Phytol.">
        <title>Evolutionary innovations through gain and loss of genes in the ectomycorrhizal Boletales.</title>
        <authorList>
            <person name="Wu G."/>
            <person name="Miyauchi S."/>
            <person name="Morin E."/>
            <person name="Kuo A."/>
            <person name="Drula E."/>
            <person name="Varga T."/>
            <person name="Kohler A."/>
            <person name="Feng B."/>
            <person name="Cao Y."/>
            <person name="Lipzen A."/>
            <person name="Daum C."/>
            <person name="Hundley H."/>
            <person name="Pangilinan J."/>
            <person name="Johnson J."/>
            <person name="Barry K."/>
            <person name="LaButti K."/>
            <person name="Ng V."/>
            <person name="Ahrendt S."/>
            <person name="Min B."/>
            <person name="Choi I.G."/>
            <person name="Park H."/>
            <person name="Plett J.M."/>
            <person name="Magnuson J."/>
            <person name="Spatafora J.W."/>
            <person name="Nagy L.G."/>
            <person name="Henrissat B."/>
            <person name="Grigoriev I.V."/>
            <person name="Yang Z.L."/>
            <person name="Xu J."/>
            <person name="Martin F.M."/>
        </authorList>
    </citation>
    <scope>NUCLEOTIDE SEQUENCE</scope>
    <source>
        <strain evidence="1">KUC20120723A-06</strain>
    </source>
</reference>
<dbReference type="EMBL" id="MU266573">
    <property type="protein sequence ID" value="KAH7920542.1"/>
    <property type="molecule type" value="Genomic_DNA"/>
</dbReference>
<sequence length="518" mass="57754">MINLPLVIALSTSLLTSLLVWRHSVWRRTNPSGLPLPPGPRGLPLIGNVFDIDPVRPWLTYNVWAERYGDIVYSSILGQQFIVISSVKIARALFEQRSSIYSDRMNSTLYKLFGANFITGFLGYTDEWRLHQKLFHSTLHPKATEKYEDMYMEGARELVVGLLDGFMGATGELEGHLTMFSAALIMTITYGYKVTSRDDPIVNRVQRLADIFLTEMSSERAMLFTVFPSLLHLPSWFPGMAFKGKIATTRKLAAEVKDVPFKFVKEQMAAGTHTRSMVSDLLQSYEDAIDGELEHAIKDTAATVYLAGAETTSATVLTFILAMILYPEVQERARAEIDAVVGKDALPGFEHRSSLPYIEAILRETMRWYPAVPLGMPHATSTSDSYGGYYIPKGAVVMLNVWGMSRPSLDPDAAHFDPDRHLLSNGQLSTDVNSAPVFGLGRRACPGRFFAEGSMWAAIVTMLSTLRFSPEVDANGKYAEVKSEFKPGAAIRPEPFKCCITSISTERERDIRASRQSF</sequence>